<dbReference type="AlphaFoldDB" id="A0A9P4PN39"/>
<dbReference type="EMBL" id="MU001498">
    <property type="protein sequence ID" value="KAF2446308.1"/>
    <property type="molecule type" value="Genomic_DNA"/>
</dbReference>
<gene>
    <name evidence="1" type="ORF">P171DRAFT_257082</name>
</gene>
<accession>A0A9P4PN39</accession>
<evidence type="ECO:0000313" key="2">
    <source>
        <dbReference type="Proteomes" id="UP000799764"/>
    </source>
</evidence>
<sequence>MGKGRVRIPPSFCFCSLRYFAATSSAALWRMPKEVAGCLPAMYHLFWPLASLSRLSYLFLLVQDEIIPHSNLWQFLFVLQISALYWTPQRVLPRPEFEQQPRPKQAIYFLAIFLFRGTTPTMCSFRTATTTHRRLMSSEGCFLPSYAPLNLTAILRQLCNLQDVRNTNLRMLHHPPLYIRLLGQQDLHPGRVPAD</sequence>
<protein>
    <submittedName>
        <fullName evidence="1">Uncharacterized protein</fullName>
    </submittedName>
</protein>
<evidence type="ECO:0000313" key="1">
    <source>
        <dbReference type="EMBL" id="KAF2446308.1"/>
    </source>
</evidence>
<dbReference type="Proteomes" id="UP000799764">
    <property type="component" value="Unassembled WGS sequence"/>
</dbReference>
<name>A0A9P4PN39_9PLEO</name>
<comment type="caution">
    <text evidence="1">The sequence shown here is derived from an EMBL/GenBank/DDBJ whole genome shotgun (WGS) entry which is preliminary data.</text>
</comment>
<organism evidence="1 2">
    <name type="scientific">Karstenula rhodostoma CBS 690.94</name>
    <dbReference type="NCBI Taxonomy" id="1392251"/>
    <lineage>
        <taxon>Eukaryota</taxon>
        <taxon>Fungi</taxon>
        <taxon>Dikarya</taxon>
        <taxon>Ascomycota</taxon>
        <taxon>Pezizomycotina</taxon>
        <taxon>Dothideomycetes</taxon>
        <taxon>Pleosporomycetidae</taxon>
        <taxon>Pleosporales</taxon>
        <taxon>Massarineae</taxon>
        <taxon>Didymosphaeriaceae</taxon>
        <taxon>Karstenula</taxon>
    </lineage>
</organism>
<keyword evidence="2" id="KW-1185">Reference proteome</keyword>
<reference evidence="1" key="1">
    <citation type="journal article" date="2020" name="Stud. Mycol.">
        <title>101 Dothideomycetes genomes: a test case for predicting lifestyles and emergence of pathogens.</title>
        <authorList>
            <person name="Haridas S."/>
            <person name="Albert R."/>
            <person name="Binder M."/>
            <person name="Bloem J."/>
            <person name="Labutti K."/>
            <person name="Salamov A."/>
            <person name="Andreopoulos B."/>
            <person name="Baker S."/>
            <person name="Barry K."/>
            <person name="Bills G."/>
            <person name="Bluhm B."/>
            <person name="Cannon C."/>
            <person name="Castanera R."/>
            <person name="Culley D."/>
            <person name="Daum C."/>
            <person name="Ezra D."/>
            <person name="Gonzalez J."/>
            <person name="Henrissat B."/>
            <person name="Kuo A."/>
            <person name="Liang C."/>
            <person name="Lipzen A."/>
            <person name="Lutzoni F."/>
            <person name="Magnuson J."/>
            <person name="Mondo S."/>
            <person name="Nolan M."/>
            <person name="Ohm R."/>
            <person name="Pangilinan J."/>
            <person name="Park H.-J."/>
            <person name="Ramirez L."/>
            <person name="Alfaro M."/>
            <person name="Sun H."/>
            <person name="Tritt A."/>
            <person name="Yoshinaga Y."/>
            <person name="Zwiers L.-H."/>
            <person name="Turgeon B."/>
            <person name="Goodwin S."/>
            <person name="Spatafora J."/>
            <person name="Crous P."/>
            <person name="Grigoriev I."/>
        </authorList>
    </citation>
    <scope>NUCLEOTIDE SEQUENCE</scope>
    <source>
        <strain evidence="1">CBS 690.94</strain>
    </source>
</reference>
<proteinExistence type="predicted"/>